<evidence type="ECO:0000313" key="1">
    <source>
        <dbReference type="EMBL" id="GEU40061.1"/>
    </source>
</evidence>
<proteinExistence type="predicted"/>
<organism evidence="1">
    <name type="scientific">Tanacetum cinerariifolium</name>
    <name type="common">Dalmatian daisy</name>
    <name type="synonym">Chrysanthemum cinerariifolium</name>
    <dbReference type="NCBI Taxonomy" id="118510"/>
    <lineage>
        <taxon>Eukaryota</taxon>
        <taxon>Viridiplantae</taxon>
        <taxon>Streptophyta</taxon>
        <taxon>Embryophyta</taxon>
        <taxon>Tracheophyta</taxon>
        <taxon>Spermatophyta</taxon>
        <taxon>Magnoliopsida</taxon>
        <taxon>eudicotyledons</taxon>
        <taxon>Gunneridae</taxon>
        <taxon>Pentapetalae</taxon>
        <taxon>asterids</taxon>
        <taxon>campanulids</taxon>
        <taxon>Asterales</taxon>
        <taxon>Asteraceae</taxon>
        <taxon>Asteroideae</taxon>
        <taxon>Anthemideae</taxon>
        <taxon>Anthemidinae</taxon>
        <taxon>Tanacetum</taxon>
    </lineage>
</organism>
<name>A0A6L2JSJ8_TANCI</name>
<accession>A0A6L2JSJ8</accession>
<sequence>MKLEDVGLDTYSHDIPLSSREIPSFYELEPQPQPLPGCPSLYVSLGKERGHEPTIKAHSPNSFRMKVVDLLSIHTPPSPHVVIFDKKKPGSS</sequence>
<protein>
    <submittedName>
        <fullName evidence="1">Uncharacterized protein</fullName>
    </submittedName>
</protein>
<comment type="caution">
    <text evidence="1">The sequence shown here is derived from an EMBL/GenBank/DDBJ whole genome shotgun (WGS) entry which is preliminary data.</text>
</comment>
<dbReference type="AlphaFoldDB" id="A0A6L2JSJ8"/>
<dbReference type="EMBL" id="BKCJ010001254">
    <property type="protein sequence ID" value="GEU40061.1"/>
    <property type="molecule type" value="Genomic_DNA"/>
</dbReference>
<gene>
    <name evidence="1" type="ORF">Tci_012039</name>
</gene>
<reference evidence="1" key="1">
    <citation type="journal article" date="2019" name="Sci. Rep.">
        <title>Draft genome of Tanacetum cinerariifolium, the natural source of mosquito coil.</title>
        <authorList>
            <person name="Yamashiro T."/>
            <person name="Shiraishi A."/>
            <person name="Satake H."/>
            <person name="Nakayama K."/>
        </authorList>
    </citation>
    <scope>NUCLEOTIDE SEQUENCE</scope>
</reference>